<dbReference type="GO" id="GO:0055085">
    <property type="term" value="P:transmembrane transport"/>
    <property type="evidence" value="ECO:0007669"/>
    <property type="project" value="InterPro"/>
</dbReference>
<evidence type="ECO:0000313" key="10">
    <source>
        <dbReference type="EMBL" id="QTE29612.1"/>
    </source>
</evidence>
<evidence type="ECO:0000256" key="7">
    <source>
        <dbReference type="RuleBase" id="RU363032"/>
    </source>
</evidence>
<feature type="transmembrane region" description="Helical" evidence="7">
    <location>
        <begin position="95"/>
        <end position="119"/>
    </location>
</feature>
<dbReference type="InterPro" id="IPR000515">
    <property type="entry name" value="MetI-like"/>
</dbReference>
<evidence type="ECO:0000256" key="6">
    <source>
        <dbReference type="ARBA" id="ARBA00023136"/>
    </source>
</evidence>
<dbReference type="Pfam" id="PF00528">
    <property type="entry name" value="BPD_transp_1"/>
    <property type="match status" value="1"/>
</dbReference>
<comment type="similarity">
    <text evidence="7">Belongs to the binding-protein-dependent transport system permease family.</text>
</comment>
<sequence>MASSRARPADPTVRSGLAGPTAPPDRRRAAVPLRRRLTPYGFLLPAFCLYAAFLLVPIGRAVQLSLYEWDGLTVGTFVGLDNFATVASDPRLREAFWHALVLIIFYSVLPLLIGLLLAAVLNRGKVRGLPFFRTVIFLPQVVAMVVVAVAWRQIYAPNGSLNSGLRAVGLGSLARPWLGDYTFSLPAVGFVGTWVSMGLVTVLLLAGMSRIPIDLFEAARLDGAGAVREFFAITLPAIRGEITVALTLTIIAALKTFDLVYVTTGGGPGTSTTVPSYEVYRRAFQLGEVGAAAAVGITLTILIFGINLVVNKVGDRSST</sequence>
<keyword evidence="5 7" id="KW-1133">Transmembrane helix</keyword>
<dbReference type="PROSITE" id="PS50928">
    <property type="entry name" value="ABC_TM1"/>
    <property type="match status" value="1"/>
</dbReference>
<feature type="domain" description="ABC transmembrane type-1" evidence="9">
    <location>
        <begin position="96"/>
        <end position="310"/>
    </location>
</feature>
<organism evidence="10 11">
    <name type="scientific">Pengzhenrongella sicca</name>
    <dbReference type="NCBI Taxonomy" id="2819238"/>
    <lineage>
        <taxon>Bacteria</taxon>
        <taxon>Bacillati</taxon>
        <taxon>Actinomycetota</taxon>
        <taxon>Actinomycetes</taxon>
        <taxon>Micrococcales</taxon>
        <taxon>Pengzhenrongella</taxon>
    </lineage>
</organism>
<evidence type="ECO:0000256" key="3">
    <source>
        <dbReference type="ARBA" id="ARBA00022475"/>
    </source>
</evidence>
<evidence type="ECO:0000256" key="4">
    <source>
        <dbReference type="ARBA" id="ARBA00022692"/>
    </source>
</evidence>
<dbReference type="InterPro" id="IPR035906">
    <property type="entry name" value="MetI-like_sf"/>
</dbReference>
<dbReference type="PANTHER" id="PTHR30193:SF37">
    <property type="entry name" value="INNER MEMBRANE ABC TRANSPORTER PERMEASE PROTEIN YCJO"/>
    <property type="match status" value="1"/>
</dbReference>
<evidence type="ECO:0000259" key="9">
    <source>
        <dbReference type="PROSITE" id="PS50928"/>
    </source>
</evidence>
<accession>A0A8A4ZCF5</accession>
<feature type="region of interest" description="Disordered" evidence="8">
    <location>
        <begin position="1"/>
        <end position="26"/>
    </location>
</feature>
<evidence type="ECO:0000256" key="5">
    <source>
        <dbReference type="ARBA" id="ARBA00022989"/>
    </source>
</evidence>
<evidence type="ECO:0000256" key="1">
    <source>
        <dbReference type="ARBA" id="ARBA00004651"/>
    </source>
</evidence>
<keyword evidence="3" id="KW-1003">Cell membrane</keyword>
<reference evidence="10" key="1">
    <citation type="submission" date="2021-03" db="EMBL/GenBank/DDBJ databases">
        <title>Pengzhenrongella sicca gen. nov., sp. nov., a new member of suborder Micrococcineae isolated from High-Arctic tundra soil.</title>
        <authorList>
            <person name="Peng F."/>
        </authorList>
    </citation>
    <scope>NUCLEOTIDE SEQUENCE</scope>
    <source>
        <strain evidence="10">LRZ-2</strain>
    </source>
</reference>
<keyword evidence="11" id="KW-1185">Reference proteome</keyword>
<evidence type="ECO:0000256" key="2">
    <source>
        <dbReference type="ARBA" id="ARBA00022448"/>
    </source>
</evidence>
<feature type="transmembrane region" description="Helical" evidence="7">
    <location>
        <begin position="131"/>
        <end position="151"/>
    </location>
</feature>
<evidence type="ECO:0000256" key="8">
    <source>
        <dbReference type="SAM" id="MobiDB-lite"/>
    </source>
</evidence>
<dbReference type="Gene3D" id="1.10.3720.10">
    <property type="entry name" value="MetI-like"/>
    <property type="match status" value="1"/>
</dbReference>
<dbReference type="InterPro" id="IPR051393">
    <property type="entry name" value="ABC_transporter_permease"/>
</dbReference>
<feature type="transmembrane region" description="Helical" evidence="7">
    <location>
        <begin position="183"/>
        <end position="206"/>
    </location>
</feature>
<dbReference type="SUPFAM" id="SSF161098">
    <property type="entry name" value="MetI-like"/>
    <property type="match status" value="1"/>
</dbReference>
<proteinExistence type="inferred from homology"/>
<dbReference type="PANTHER" id="PTHR30193">
    <property type="entry name" value="ABC TRANSPORTER PERMEASE PROTEIN"/>
    <property type="match status" value="1"/>
</dbReference>
<keyword evidence="2 7" id="KW-0813">Transport</keyword>
<feature type="transmembrane region" description="Helical" evidence="7">
    <location>
        <begin position="37"/>
        <end position="59"/>
    </location>
</feature>
<keyword evidence="4 7" id="KW-0812">Transmembrane</keyword>
<comment type="subcellular location">
    <subcellularLocation>
        <location evidence="1 7">Cell membrane</location>
        <topology evidence="1 7">Multi-pass membrane protein</topology>
    </subcellularLocation>
</comment>
<keyword evidence="6 7" id="KW-0472">Membrane</keyword>
<name>A0A8A4ZCF5_9MICO</name>
<dbReference type="EMBL" id="CP071868">
    <property type="protein sequence ID" value="QTE29612.1"/>
    <property type="molecule type" value="Genomic_DNA"/>
</dbReference>
<evidence type="ECO:0000313" key="11">
    <source>
        <dbReference type="Proteomes" id="UP000663937"/>
    </source>
</evidence>
<dbReference type="CDD" id="cd06261">
    <property type="entry name" value="TM_PBP2"/>
    <property type="match status" value="1"/>
</dbReference>
<feature type="transmembrane region" description="Helical" evidence="7">
    <location>
        <begin position="289"/>
        <end position="310"/>
    </location>
</feature>
<gene>
    <name evidence="10" type="ORF">J4E96_00645</name>
</gene>
<dbReference type="KEGG" id="psic:J4E96_00645"/>
<dbReference type="GO" id="GO:0005886">
    <property type="term" value="C:plasma membrane"/>
    <property type="evidence" value="ECO:0007669"/>
    <property type="project" value="UniProtKB-SubCell"/>
</dbReference>
<protein>
    <submittedName>
        <fullName evidence="10">Sugar ABC transporter permease</fullName>
    </submittedName>
</protein>
<dbReference type="Proteomes" id="UP000663937">
    <property type="component" value="Chromosome"/>
</dbReference>
<dbReference type="AlphaFoldDB" id="A0A8A4ZCF5"/>